<dbReference type="EMBL" id="AP021857">
    <property type="protein sequence ID" value="BBO21849.1"/>
    <property type="molecule type" value="Genomic_DNA"/>
</dbReference>
<evidence type="ECO:0000256" key="6">
    <source>
        <dbReference type="ARBA" id="ARBA00022729"/>
    </source>
</evidence>
<evidence type="ECO:0000256" key="5">
    <source>
        <dbReference type="ARBA" id="ARBA00022692"/>
    </source>
</evidence>
<evidence type="ECO:0000256" key="13">
    <source>
        <dbReference type="RuleBase" id="RU003357"/>
    </source>
</evidence>
<dbReference type="GO" id="GO:0044718">
    <property type="term" value="P:siderophore transmembrane transport"/>
    <property type="evidence" value="ECO:0007669"/>
    <property type="project" value="TreeGrafter"/>
</dbReference>
<dbReference type="Gene3D" id="2.40.170.20">
    <property type="entry name" value="TonB-dependent receptor, beta-barrel domain"/>
    <property type="match status" value="1"/>
</dbReference>
<feature type="domain" description="TonB-dependent receptor plug" evidence="16">
    <location>
        <begin position="43"/>
        <end position="146"/>
    </location>
</feature>
<evidence type="ECO:0000256" key="8">
    <source>
        <dbReference type="ARBA" id="ARBA00023136"/>
    </source>
</evidence>
<evidence type="ECO:0000256" key="4">
    <source>
        <dbReference type="ARBA" id="ARBA00022452"/>
    </source>
</evidence>
<dbReference type="PANTHER" id="PTHR30069">
    <property type="entry name" value="TONB-DEPENDENT OUTER MEMBRANE RECEPTOR"/>
    <property type="match status" value="1"/>
</dbReference>
<dbReference type="PROSITE" id="PS01156">
    <property type="entry name" value="TONB_DEPENDENT_REC_2"/>
    <property type="match status" value="1"/>
</dbReference>
<evidence type="ECO:0000313" key="18">
    <source>
        <dbReference type="Proteomes" id="UP000662914"/>
    </source>
</evidence>
<feature type="signal peptide" evidence="14">
    <location>
        <begin position="1"/>
        <end position="23"/>
    </location>
</feature>
<keyword evidence="3 11" id="KW-0813">Transport</keyword>
<evidence type="ECO:0000256" key="7">
    <source>
        <dbReference type="ARBA" id="ARBA00023077"/>
    </source>
</evidence>
<name>A0A809R2Q6_9PROT</name>
<keyword evidence="8 11" id="KW-0472">Membrane</keyword>
<feature type="short sequence motif" description="TonB C-terminal box" evidence="12">
    <location>
        <begin position="760"/>
        <end position="777"/>
    </location>
</feature>
<evidence type="ECO:0000313" key="17">
    <source>
        <dbReference type="EMBL" id="BBO21849.1"/>
    </source>
</evidence>
<evidence type="ECO:0000256" key="12">
    <source>
        <dbReference type="PROSITE-ProRule" id="PRU10144"/>
    </source>
</evidence>
<keyword evidence="4 11" id="KW-1134">Transmembrane beta strand</keyword>
<sequence>MKLPPSFRPLPALLAVLPLVVAAQEAALTPVVVSAPKEGMQPAEAANVDARTLQSLRPATSDSASLLREVPGVSLHGAGGVSSLPAIHGLADDRLRIKVDGMDLLSACPNHMNPPLSYLDPSQAGSLKVYAGLAPVSVGGDSIGGAIVAETAAPVFAAPGQGSLLRGEAGAFYRSNGHAKGANLSATYATESFSISYAGATAQSGNYDAGGNFKDRIFGAGNNPYFTGRPGHTLSRDEVGSTAYETRNHTLGVAFRGGSHLFEAKLGFQDMPHQLWPNQRMDLLENTQHRLNLRYLGQFDWGSLEARAYHEDVDHFMDFGADKKYWYRNPPGADYSGAPCTVSWGSPTSPCAAGMPMKTASKNSGATLKANLHLTPQDLLRVGGELQRYRLDDWWPASGAGMWPNTFWNIRDGERDRTALFGEWERRFNPQWQTLAGLRFERVDMDADTVHGYNLNTFPTVPGARGGSNQTPDAANFNNADRGKTDHNWDMTLLARYTPSPTQDIEFGFAHKTRSPNLHERFTWSTWTMAALMVNWAGDGNGYVGNLNLKPEKANTVSATFDWHAADRNWEFKATPYYTRVTDYIDAIQWDGATNAPRTVPQRNQFTVLKFMNQSARLYGLDLSGKLPLGRIAAGEFGLKGVLGYTNGRNRDTGDGLYNIMPLNARLALTHRLGGWDNAVELLMVKGKNGGADARNEMSTPGYALVNLRASHSWKQVRLDFGVENLFDKLYYHPLGGAYIGQGTTMSSSTTAATTPKWGTSIPGAGRSVYAGLSVKF</sequence>
<dbReference type="InterPro" id="IPR039426">
    <property type="entry name" value="TonB-dep_rcpt-like"/>
</dbReference>
<keyword evidence="5 11" id="KW-0812">Transmembrane</keyword>
<evidence type="ECO:0000256" key="10">
    <source>
        <dbReference type="ARBA" id="ARBA00023237"/>
    </source>
</evidence>
<gene>
    <name evidence="17" type="ORF">DSYM_25480</name>
</gene>
<dbReference type="InterPro" id="IPR000531">
    <property type="entry name" value="Beta-barrel_TonB"/>
</dbReference>
<dbReference type="Pfam" id="PF00593">
    <property type="entry name" value="TonB_dep_Rec_b-barrel"/>
    <property type="match status" value="1"/>
</dbReference>
<dbReference type="InterPro" id="IPR037066">
    <property type="entry name" value="Plug_dom_sf"/>
</dbReference>
<dbReference type="GO" id="GO:0009279">
    <property type="term" value="C:cell outer membrane"/>
    <property type="evidence" value="ECO:0007669"/>
    <property type="project" value="UniProtKB-SubCell"/>
</dbReference>
<dbReference type="KEGG" id="ddz:DSYM_25480"/>
<dbReference type="PANTHER" id="PTHR30069:SF49">
    <property type="entry name" value="OUTER MEMBRANE PROTEIN C"/>
    <property type="match status" value="1"/>
</dbReference>
<protein>
    <submittedName>
        <fullName evidence="17">TonB-dependent receptor</fullName>
    </submittedName>
</protein>
<dbReference type="InterPro" id="IPR036942">
    <property type="entry name" value="Beta-barrel_TonB_sf"/>
</dbReference>
<dbReference type="Proteomes" id="UP000662914">
    <property type="component" value="Chromosome"/>
</dbReference>
<accession>A0A809R2Q6</accession>
<evidence type="ECO:0000256" key="1">
    <source>
        <dbReference type="ARBA" id="ARBA00004571"/>
    </source>
</evidence>
<keyword evidence="9 17" id="KW-0675">Receptor</keyword>
<evidence type="ECO:0000256" key="2">
    <source>
        <dbReference type="ARBA" id="ARBA00009810"/>
    </source>
</evidence>
<keyword evidence="6 14" id="KW-0732">Signal</keyword>
<comment type="similarity">
    <text evidence="2 11 13">Belongs to the TonB-dependent receptor family.</text>
</comment>
<keyword evidence="10 11" id="KW-0998">Cell outer membrane</keyword>
<dbReference type="Gene3D" id="2.170.130.10">
    <property type="entry name" value="TonB-dependent receptor, plug domain"/>
    <property type="match status" value="1"/>
</dbReference>
<evidence type="ECO:0000256" key="3">
    <source>
        <dbReference type="ARBA" id="ARBA00022448"/>
    </source>
</evidence>
<dbReference type="Pfam" id="PF07715">
    <property type="entry name" value="Plug"/>
    <property type="match status" value="1"/>
</dbReference>
<keyword evidence="7 13" id="KW-0798">TonB box</keyword>
<dbReference type="GO" id="GO:0015344">
    <property type="term" value="F:siderophore uptake transmembrane transporter activity"/>
    <property type="evidence" value="ECO:0007669"/>
    <property type="project" value="TreeGrafter"/>
</dbReference>
<evidence type="ECO:0000256" key="9">
    <source>
        <dbReference type="ARBA" id="ARBA00023170"/>
    </source>
</evidence>
<comment type="subcellular location">
    <subcellularLocation>
        <location evidence="1 11">Cell outer membrane</location>
        <topology evidence="1 11">Multi-pass membrane protein</topology>
    </subcellularLocation>
</comment>
<feature type="domain" description="TonB-dependent receptor-like beta-barrel" evidence="15">
    <location>
        <begin position="239"/>
        <end position="726"/>
    </location>
</feature>
<proteinExistence type="inferred from homology"/>
<evidence type="ECO:0000256" key="14">
    <source>
        <dbReference type="SAM" id="SignalP"/>
    </source>
</evidence>
<evidence type="ECO:0000259" key="16">
    <source>
        <dbReference type="Pfam" id="PF07715"/>
    </source>
</evidence>
<organism evidence="17 18">
    <name type="scientific">Candidatus Desulfobacillus denitrificans</name>
    <dbReference type="NCBI Taxonomy" id="2608985"/>
    <lineage>
        <taxon>Bacteria</taxon>
        <taxon>Pseudomonadati</taxon>
        <taxon>Pseudomonadota</taxon>
        <taxon>Betaproteobacteria</taxon>
        <taxon>Candidatus Desulfobacillus</taxon>
    </lineage>
</organism>
<dbReference type="PROSITE" id="PS52016">
    <property type="entry name" value="TONB_DEPENDENT_REC_3"/>
    <property type="match status" value="1"/>
</dbReference>
<feature type="chain" id="PRO_5035309604" evidence="14">
    <location>
        <begin position="24"/>
        <end position="777"/>
    </location>
</feature>
<dbReference type="InterPro" id="IPR010917">
    <property type="entry name" value="TonB_rcpt_CS"/>
</dbReference>
<dbReference type="SUPFAM" id="SSF56935">
    <property type="entry name" value="Porins"/>
    <property type="match status" value="1"/>
</dbReference>
<evidence type="ECO:0000256" key="11">
    <source>
        <dbReference type="PROSITE-ProRule" id="PRU01360"/>
    </source>
</evidence>
<evidence type="ECO:0000259" key="15">
    <source>
        <dbReference type="Pfam" id="PF00593"/>
    </source>
</evidence>
<dbReference type="InterPro" id="IPR012910">
    <property type="entry name" value="Plug_dom"/>
</dbReference>
<dbReference type="AlphaFoldDB" id="A0A809R2Q6"/>
<reference evidence="17" key="1">
    <citation type="journal article" name="DNA Res.">
        <title>The physiological potential of anammox bacteria as revealed by their core genome structure.</title>
        <authorList>
            <person name="Okubo T."/>
            <person name="Toyoda A."/>
            <person name="Fukuhara K."/>
            <person name="Uchiyama I."/>
            <person name="Harigaya Y."/>
            <person name="Kuroiwa M."/>
            <person name="Suzuki T."/>
            <person name="Murakami Y."/>
            <person name="Suwa Y."/>
            <person name="Takami H."/>
        </authorList>
    </citation>
    <scope>NUCLEOTIDE SEQUENCE</scope>
    <source>
        <strain evidence="17">317325-3</strain>
    </source>
</reference>